<keyword evidence="2" id="KW-0645">Protease</keyword>
<feature type="region of interest" description="Disordered" evidence="5">
    <location>
        <begin position="71"/>
        <end position="94"/>
    </location>
</feature>
<reference evidence="8" key="1">
    <citation type="submission" date="2022-02" db="EMBL/GenBank/DDBJ databases">
        <title>Corynebacterium sp. from urogenital microbiome.</title>
        <authorList>
            <person name="Cappelli E.A."/>
            <person name="Ribeiro T.G."/>
            <person name="Peixe L."/>
        </authorList>
    </citation>
    <scope>NUCLEOTIDE SEQUENCE</scope>
    <source>
        <strain evidence="8">C9Ua_112</strain>
    </source>
</reference>
<dbReference type="GO" id="GO:0006508">
    <property type="term" value="P:proteolysis"/>
    <property type="evidence" value="ECO:0007669"/>
    <property type="project" value="UniProtKB-KW"/>
</dbReference>
<keyword evidence="4" id="KW-0788">Thiol protease</keyword>
<evidence type="ECO:0000313" key="9">
    <source>
        <dbReference type="Proteomes" id="UP001146505"/>
    </source>
</evidence>
<evidence type="ECO:0000259" key="7">
    <source>
        <dbReference type="PROSITE" id="PS51935"/>
    </source>
</evidence>
<feature type="signal peptide" evidence="6">
    <location>
        <begin position="1"/>
        <end position="35"/>
    </location>
</feature>
<accession>A0A9X3RRI6</accession>
<evidence type="ECO:0000256" key="6">
    <source>
        <dbReference type="SAM" id="SignalP"/>
    </source>
</evidence>
<evidence type="ECO:0000256" key="2">
    <source>
        <dbReference type="ARBA" id="ARBA00022670"/>
    </source>
</evidence>
<dbReference type="InterPro" id="IPR051794">
    <property type="entry name" value="PG_Endopeptidase_C40"/>
</dbReference>
<dbReference type="Gene3D" id="3.90.1720.10">
    <property type="entry name" value="endopeptidase domain like (from Nostoc punctiforme)"/>
    <property type="match status" value="1"/>
</dbReference>
<protein>
    <submittedName>
        <fullName evidence="8">C40 family peptidase</fullName>
    </submittedName>
</protein>
<dbReference type="GO" id="GO:0008234">
    <property type="term" value="F:cysteine-type peptidase activity"/>
    <property type="evidence" value="ECO:0007669"/>
    <property type="project" value="UniProtKB-KW"/>
</dbReference>
<sequence length="206" mass="20977">MGKHSLKKNNASRNAAMIAAVGVGAAVLNPAAAQAAPVTHKPSGVTVEIPDHMLPAIKPYFKQANLTTGDKAPAAKGAPAAKPASAPKPASSSIGQRIADIAKSKIGAPYSWGAAGPNAFDCSGLTSWAHRQVGKNIPRTSSAQAAAGKKVSLSALQPGDVISYYGGASHVAIYIGGGKIVHALNSGNPVRIDNLHMMPVYNAVRF</sequence>
<dbReference type="PROSITE" id="PS51935">
    <property type="entry name" value="NLPC_P60"/>
    <property type="match status" value="1"/>
</dbReference>
<gene>
    <name evidence="8" type="ORF">L8U58_05780</name>
</gene>
<keyword evidence="9" id="KW-1185">Reference proteome</keyword>
<comment type="similarity">
    <text evidence="1">Belongs to the peptidase C40 family.</text>
</comment>
<feature type="compositionally biased region" description="Low complexity" evidence="5">
    <location>
        <begin position="71"/>
        <end position="93"/>
    </location>
</feature>
<comment type="caution">
    <text evidence="8">The sequence shown here is derived from an EMBL/GenBank/DDBJ whole genome shotgun (WGS) entry which is preliminary data.</text>
</comment>
<dbReference type="Pfam" id="PF00877">
    <property type="entry name" value="NLPC_P60"/>
    <property type="match status" value="1"/>
</dbReference>
<dbReference type="GeneID" id="301813051"/>
<feature type="chain" id="PRO_5040780242" evidence="6">
    <location>
        <begin position="36"/>
        <end position="206"/>
    </location>
</feature>
<dbReference type="InterPro" id="IPR038765">
    <property type="entry name" value="Papain-like_cys_pep_sf"/>
</dbReference>
<name>A0A9X3RRI6_9CORY</name>
<keyword evidence="6" id="KW-0732">Signal</keyword>
<dbReference type="SUPFAM" id="SSF54001">
    <property type="entry name" value="Cysteine proteinases"/>
    <property type="match status" value="1"/>
</dbReference>
<dbReference type="EMBL" id="JAKMUV010000005">
    <property type="protein sequence ID" value="MCZ9305047.1"/>
    <property type="molecule type" value="Genomic_DNA"/>
</dbReference>
<evidence type="ECO:0000256" key="4">
    <source>
        <dbReference type="ARBA" id="ARBA00022807"/>
    </source>
</evidence>
<dbReference type="PANTHER" id="PTHR47359:SF3">
    <property type="entry name" value="NLP_P60 DOMAIN-CONTAINING PROTEIN-RELATED"/>
    <property type="match status" value="1"/>
</dbReference>
<evidence type="ECO:0000313" key="8">
    <source>
        <dbReference type="EMBL" id="MCZ9305047.1"/>
    </source>
</evidence>
<dbReference type="InterPro" id="IPR000064">
    <property type="entry name" value="NLP_P60_dom"/>
</dbReference>
<evidence type="ECO:0000256" key="5">
    <source>
        <dbReference type="SAM" id="MobiDB-lite"/>
    </source>
</evidence>
<evidence type="ECO:0000256" key="3">
    <source>
        <dbReference type="ARBA" id="ARBA00022801"/>
    </source>
</evidence>
<feature type="domain" description="NlpC/P60" evidence="7">
    <location>
        <begin position="92"/>
        <end position="206"/>
    </location>
</feature>
<dbReference type="RefSeq" id="WP_034972070.1">
    <property type="nucleotide sequence ID" value="NZ_JAKMUV010000005.1"/>
</dbReference>
<dbReference type="Proteomes" id="UP001146505">
    <property type="component" value="Unassembled WGS sequence"/>
</dbReference>
<dbReference type="AlphaFoldDB" id="A0A9X3RRI6"/>
<proteinExistence type="inferred from homology"/>
<keyword evidence="3" id="KW-0378">Hydrolase</keyword>
<dbReference type="PANTHER" id="PTHR47359">
    <property type="entry name" value="PEPTIDOGLYCAN DL-ENDOPEPTIDASE CWLO"/>
    <property type="match status" value="1"/>
</dbReference>
<organism evidence="8 9">
    <name type="scientific">Corynebacterium macclintockiae</name>
    <dbReference type="NCBI Taxonomy" id="2913501"/>
    <lineage>
        <taxon>Bacteria</taxon>
        <taxon>Bacillati</taxon>
        <taxon>Actinomycetota</taxon>
        <taxon>Actinomycetes</taxon>
        <taxon>Mycobacteriales</taxon>
        <taxon>Corynebacteriaceae</taxon>
        <taxon>Corynebacterium</taxon>
    </lineage>
</organism>
<evidence type="ECO:0000256" key="1">
    <source>
        <dbReference type="ARBA" id="ARBA00007074"/>
    </source>
</evidence>